<dbReference type="Pfam" id="PF17783">
    <property type="entry name" value="WHD_CvfB"/>
    <property type="match status" value="1"/>
</dbReference>
<accession>A0A430APA3</accession>
<name>A0A430APA3_9ENTE</name>
<dbReference type="InterPro" id="IPR048587">
    <property type="entry name" value="CvfB_S1_3rd"/>
</dbReference>
<dbReference type="Proteomes" id="UP000286773">
    <property type="component" value="Unassembled WGS sequence"/>
</dbReference>
<evidence type="ECO:0000259" key="4">
    <source>
        <dbReference type="Pfam" id="PF21191"/>
    </source>
</evidence>
<dbReference type="PANTHER" id="PTHR37296">
    <property type="entry name" value="CONSERVED VIRULENCE FACTOR B"/>
    <property type="match status" value="1"/>
</dbReference>
<organism evidence="6 7">
    <name type="scientific">Vagococcus acidifermentans</name>
    <dbReference type="NCBI Taxonomy" id="564710"/>
    <lineage>
        <taxon>Bacteria</taxon>
        <taxon>Bacillati</taxon>
        <taxon>Bacillota</taxon>
        <taxon>Bacilli</taxon>
        <taxon>Lactobacillales</taxon>
        <taxon>Enterococcaceae</taxon>
        <taxon>Vagococcus</taxon>
    </lineage>
</organism>
<dbReference type="InterPro" id="IPR048588">
    <property type="entry name" value="CvfB_S1_2nd"/>
</dbReference>
<dbReference type="Gene3D" id="1.10.10.10">
    <property type="entry name" value="Winged helix-like DNA-binding domain superfamily/Winged helix DNA-binding domain"/>
    <property type="match status" value="1"/>
</dbReference>
<sequence length="291" mass="32661">MSQLIGTVFTALVIDENEHYYFVQQEGDTFRLRKSETPLKLGEAVEGFGYYNQKQQLAFTTQLPKIAVGKFAFCDVVDSRRDLGVFLDVGLPDKDIPLSLDELPEMKTLWPKKGDRLMVGLRVDDKHRLWATLAEDVQIVATSMPADIKKMHNQNITATVYRLKLAGTYVITSESHLGFIHPSERYQEPRLGEVVQGRVIGMSPDGVLNISLKPRAHEVISDDAAMLLTLLEQSRDGRLPFTDKSAPEDIKQAFGISKGQFKRALGSLLKQRLVKQEDGFTVLLKPDKSSN</sequence>
<dbReference type="GO" id="GO:0003677">
    <property type="term" value="F:DNA binding"/>
    <property type="evidence" value="ECO:0007669"/>
    <property type="project" value="UniProtKB-KW"/>
</dbReference>
<feature type="domain" description="Conserved virulence factor B-like winged helix" evidence="3">
    <location>
        <begin position="226"/>
        <end position="281"/>
    </location>
</feature>
<dbReference type="Pfam" id="PF21191">
    <property type="entry name" value="CvfB_1st"/>
    <property type="match status" value="1"/>
</dbReference>
<evidence type="ECO:0000256" key="1">
    <source>
        <dbReference type="PIRNR" id="PIRNR012524"/>
    </source>
</evidence>
<comment type="similarity">
    <text evidence="1">Belongs to the CvfB family.</text>
</comment>
<dbReference type="PIRSF" id="PIRSF012524">
    <property type="entry name" value="YitL_S1"/>
    <property type="match status" value="1"/>
</dbReference>
<dbReference type="InterPro" id="IPR012340">
    <property type="entry name" value="NA-bd_OB-fold"/>
</dbReference>
<keyword evidence="7" id="KW-1185">Reference proteome</keyword>
<dbReference type="Pfam" id="PF21543">
    <property type="entry name" value="CvfB_2nd"/>
    <property type="match status" value="1"/>
</dbReference>
<dbReference type="Gene3D" id="2.40.50.140">
    <property type="entry name" value="Nucleic acid-binding proteins"/>
    <property type="match status" value="2"/>
</dbReference>
<feature type="domain" description="Conserved virulence factor B first S1" evidence="2">
    <location>
        <begin position="5"/>
        <end position="62"/>
    </location>
</feature>
<evidence type="ECO:0000313" key="6">
    <source>
        <dbReference type="EMBL" id="RSU09929.1"/>
    </source>
</evidence>
<dbReference type="InterPro" id="IPR040764">
    <property type="entry name" value="CvfB_WH"/>
</dbReference>
<dbReference type="InterPro" id="IPR036388">
    <property type="entry name" value="WH-like_DNA-bd_sf"/>
</dbReference>
<evidence type="ECO:0000259" key="3">
    <source>
        <dbReference type="Pfam" id="PF17783"/>
    </source>
</evidence>
<reference evidence="6 7" key="1">
    <citation type="submission" date="2017-05" db="EMBL/GenBank/DDBJ databases">
        <title>Vagococcus spp. assemblies.</title>
        <authorList>
            <person name="Gulvik C.A."/>
        </authorList>
    </citation>
    <scope>NUCLEOTIDE SEQUENCE [LARGE SCALE GENOMIC DNA]</scope>
    <source>
        <strain evidence="6 7">LMG 24798</strain>
    </source>
</reference>
<feature type="domain" description="Conserved virulence factor B third S1" evidence="5">
    <location>
        <begin position="149"/>
        <end position="214"/>
    </location>
</feature>
<gene>
    <name evidence="6" type="ORF">CBF27_11560</name>
</gene>
<protein>
    <submittedName>
        <fullName evidence="6">DNA-binding protein</fullName>
    </submittedName>
</protein>
<dbReference type="RefSeq" id="WP_126814487.1">
    <property type="nucleotide sequence ID" value="NZ_NGKC01000015.1"/>
</dbReference>
<dbReference type="AlphaFoldDB" id="A0A430APA3"/>
<dbReference type="Pfam" id="PF13509">
    <property type="entry name" value="S1_2"/>
    <property type="match status" value="1"/>
</dbReference>
<comment type="caution">
    <text evidence="6">The sequence shown here is derived from an EMBL/GenBank/DDBJ whole genome shotgun (WGS) entry which is preliminary data.</text>
</comment>
<dbReference type="Gene3D" id="2.40.50.330">
    <property type="match status" value="1"/>
</dbReference>
<dbReference type="EMBL" id="NGKC01000015">
    <property type="protein sequence ID" value="RSU09929.1"/>
    <property type="molecule type" value="Genomic_DNA"/>
</dbReference>
<evidence type="ECO:0000259" key="5">
    <source>
        <dbReference type="Pfam" id="PF21543"/>
    </source>
</evidence>
<dbReference type="PANTHER" id="PTHR37296:SF1">
    <property type="entry name" value="CONSERVED VIRULENCE FACTOR B"/>
    <property type="match status" value="1"/>
</dbReference>
<feature type="domain" description="Conserved virulence factor B second S1" evidence="4">
    <location>
        <begin position="71"/>
        <end position="131"/>
    </location>
</feature>
<dbReference type="OrthoDB" id="9801597at2"/>
<evidence type="ECO:0000259" key="2">
    <source>
        <dbReference type="Pfam" id="PF13509"/>
    </source>
</evidence>
<proteinExistence type="inferred from homology"/>
<dbReference type="InterPro" id="IPR014464">
    <property type="entry name" value="CvfB_fam"/>
</dbReference>
<dbReference type="InterPro" id="IPR039566">
    <property type="entry name" value="CvfB_S1_st"/>
</dbReference>
<evidence type="ECO:0000313" key="7">
    <source>
        <dbReference type="Proteomes" id="UP000286773"/>
    </source>
</evidence>
<keyword evidence="6" id="KW-0238">DNA-binding</keyword>